<reference evidence="2" key="1">
    <citation type="submission" date="2022-01" db="UniProtKB">
        <authorList>
            <consortium name="EnsemblMetazoa"/>
        </authorList>
    </citation>
    <scope>IDENTIFICATION</scope>
</reference>
<organism evidence="2 3">
    <name type="scientific">Cimex lectularius</name>
    <name type="common">Bed bug</name>
    <name type="synonym">Acanthia lectularia</name>
    <dbReference type="NCBI Taxonomy" id="79782"/>
    <lineage>
        <taxon>Eukaryota</taxon>
        <taxon>Metazoa</taxon>
        <taxon>Ecdysozoa</taxon>
        <taxon>Arthropoda</taxon>
        <taxon>Hexapoda</taxon>
        <taxon>Insecta</taxon>
        <taxon>Pterygota</taxon>
        <taxon>Neoptera</taxon>
        <taxon>Paraneoptera</taxon>
        <taxon>Hemiptera</taxon>
        <taxon>Heteroptera</taxon>
        <taxon>Panheteroptera</taxon>
        <taxon>Cimicomorpha</taxon>
        <taxon>Cimicidae</taxon>
        <taxon>Cimex</taxon>
    </lineage>
</organism>
<keyword evidence="3" id="KW-1185">Reference proteome</keyword>
<dbReference type="SUPFAM" id="SSF52833">
    <property type="entry name" value="Thioredoxin-like"/>
    <property type="match status" value="5"/>
</dbReference>
<dbReference type="GO" id="GO:0003756">
    <property type="term" value="F:protein disulfide isomerase activity"/>
    <property type="evidence" value="ECO:0007669"/>
    <property type="project" value="TreeGrafter"/>
</dbReference>
<dbReference type="GeneID" id="106669912"/>
<evidence type="ECO:0000313" key="2">
    <source>
        <dbReference type="EnsemblMetazoa" id="XP_014255261.1"/>
    </source>
</evidence>
<dbReference type="EnsemblMetazoa" id="XM_014399775.2">
    <property type="protein sequence ID" value="XP_014255261.1"/>
    <property type="gene ID" value="LOC106669912"/>
</dbReference>
<dbReference type="Gene3D" id="3.40.30.10">
    <property type="entry name" value="Glutaredoxin"/>
    <property type="match status" value="5"/>
</dbReference>
<dbReference type="PANTHER" id="PTHR45672:SF2">
    <property type="entry name" value="PROTEIN DISULFIDE-ISOMERASE A5"/>
    <property type="match status" value="1"/>
</dbReference>
<feature type="domain" description="Thioredoxin" evidence="1">
    <location>
        <begin position="80"/>
        <end position="195"/>
    </location>
</feature>
<name>A0A8I6S1N3_CIMLE</name>
<evidence type="ECO:0000259" key="1">
    <source>
        <dbReference type="PROSITE" id="PS51352"/>
    </source>
</evidence>
<dbReference type="PROSITE" id="PS51352">
    <property type="entry name" value="THIOREDOXIN_2"/>
    <property type="match status" value="2"/>
</dbReference>
<evidence type="ECO:0000313" key="3">
    <source>
        <dbReference type="Proteomes" id="UP000494040"/>
    </source>
</evidence>
<sequence length="746" mass="86126">MTHIFGPTIKRICTRYRKFFISRHNSTYCVSVSSYAKNFKSAHIRRNFATKLLESNRALIKADCLFKNEHPGCRDNRFAIVRQYSEGEFDVPELKGKAFFKYLQERKHLFAFFYDPFCPHCRKAKPEFLKVAQQIDVPCAKVDCTENEWLCKTLKIESLPTFRYFTTDNTKVSWATFSGDRVSNNLINFVNEELKSGGNVSKFEGLTKRYYSTVSSYANENLLNITSENLNQQLEGRNVLVLFYNSSCKDCHNIINLLTQASKVVDRNTGYFAICNAEKNPAITEKLTIYKFPLLKYFKNGHYVMDFQEEIKLENLIAFMNTMKPKIFSAKLTHSEKKSLWRGIDGADHIVHITNETLVQSLQKYPSLLIFFYACWSRSCINLKHVYANAAKKLDPKYGRLAACDAEDNIDVADQLLVSHFPTFKYFRNGHYLTDYKGERSEESLLKFMQEPGKLGYVKVENKIKPSYSVLSLTGNIPPYWIDVLGAESLIFLTDYNFKSVLQSYRTVLVMFYVPWCKACSLMKKEYGKAAFSLPAEWNVAIAACDAEENNYVADKFLVTKLPTMKIFKNGEYVEDYLGRRKEQDMLRFVKEVSMRNSNIKPTYNVTNYTAVVPNMGTMLVFWNDVEGGTDVVLMNENNFNMFLDQEKPLLIMFYNPDGDHMDSVRREFGLAAKNLPKEIGLLGAYEYKESDPICNFYDVYYQDLPTFKHFHRGKFVSNYTGIRSADSFLKFMGTAGVAVSNIQTK</sequence>
<accession>A0A8I6S1N3</accession>
<dbReference type="RefSeq" id="XP_014255261.1">
    <property type="nucleotide sequence ID" value="XM_014399775.2"/>
</dbReference>
<dbReference type="InterPro" id="IPR051063">
    <property type="entry name" value="PDI"/>
</dbReference>
<dbReference type="Pfam" id="PF00085">
    <property type="entry name" value="Thioredoxin"/>
    <property type="match status" value="4"/>
</dbReference>
<dbReference type="GO" id="GO:0006457">
    <property type="term" value="P:protein folding"/>
    <property type="evidence" value="ECO:0007669"/>
    <property type="project" value="TreeGrafter"/>
</dbReference>
<feature type="domain" description="Thioredoxin" evidence="1">
    <location>
        <begin position="459"/>
        <end position="595"/>
    </location>
</feature>
<dbReference type="InterPro" id="IPR036249">
    <property type="entry name" value="Thioredoxin-like_sf"/>
</dbReference>
<dbReference type="Proteomes" id="UP000494040">
    <property type="component" value="Unassembled WGS sequence"/>
</dbReference>
<protein>
    <recommendedName>
        <fullName evidence="1">Thioredoxin domain-containing protein</fullName>
    </recommendedName>
</protein>
<dbReference type="PANTHER" id="PTHR45672">
    <property type="entry name" value="PROTEIN DISULFIDE-ISOMERASE C17H9.14C-RELATED"/>
    <property type="match status" value="1"/>
</dbReference>
<dbReference type="InterPro" id="IPR013766">
    <property type="entry name" value="Thioredoxin_domain"/>
</dbReference>
<dbReference type="AlphaFoldDB" id="A0A8I6S1N3"/>
<dbReference type="OrthoDB" id="2121326at2759"/>
<dbReference type="CDD" id="cd02961">
    <property type="entry name" value="PDI_a_family"/>
    <property type="match status" value="2"/>
</dbReference>
<dbReference type="GO" id="GO:0005783">
    <property type="term" value="C:endoplasmic reticulum"/>
    <property type="evidence" value="ECO:0007669"/>
    <property type="project" value="TreeGrafter"/>
</dbReference>
<proteinExistence type="predicted"/>